<protein>
    <submittedName>
        <fullName evidence="2">Uncharacterized protein</fullName>
    </submittedName>
</protein>
<feature type="transmembrane region" description="Helical" evidence="1">
    <location>
        <begin position="178"/>
        <end position="205"/>
    </location>
</feature>
<organism evidence="2 3">
    <name type="scientific">Rehmannia glutinosa</name>
    <name type="common">Chinese foxglove</name>
    <dbReference type="NCBI Taxonomy" id="99300"/>
    <lineage>
        <taxon>Eukaryota</taxon>
        <taxon>Viridiplantae</taxon>
        <taxon>Streptophyta</taxon>
        <taxon>Embryophyta</taxon>
        <taxon>Tracheophyta</taxon>
        <taxon>Spermatophyta</taxon>
        <taxon>Magnoliopsida</taxon>
        <taxon>eudicotyledons</taxon>
        <taxon>Gunneridae</taxon>
        <taxon>Pentapetalae</taxon>
        <taxon>asterids</taxon>
        <taxon>lamiids</taxon>
        <taxon>Lamiales</taxon>
        <taxon>Orobanchaceae</taxon>
        <taxon>Rehmannieae</taxon>
        <taxon>Rehmannia</taxon>
    </lineage>
</organism>
<evidence type="ECO:0000256" key="1">
    <source>
        <dbReference type="SAM" id="Phobius"/>
    </source>
</evidence>
<sequence length="251" mass="28735">MPRPRTGQLYNVSLPVNFSGMEVSIIRLRAHSLWKNGLNLSSFEIPPRILPWPFTRRVDLVYQNLGNWSTFYYNVPDYTFVAPVIGFLAYDSNTASSTNHGIIELNLSRDNFVIVRFQNLALEDDEDVGIMKCVRFGTDGRHEFTNLTLGSSCVAKGLGHFSIVIPERNYKKKRVFKWWWIMGIAAGVLGLVMIIVVGIFVYKFFKWQKLRKMERQSEKSEGLDTIWIGNSKMPTASGIRTQPSLENSYVP</sequence>
<dbReference type="Pfam" id="PF06697">
    <property type="entry name" value="DUF1191"/>
    <property type="match status" value="1"/>
</dbReference>
<keyword evidence="3" id="KW-1185">Reference proteome</keyword>
<dbReference type="EMBL" id="JABTTQ020001305">
    <property type="protein sequence ID" value="KAK6131957.1"/>
    <property type="molecule type" value="Genomic_DNA"/>
</dbReference>
<dbReference type="PANTHER" id="PTHR33512">
    <property type="entry name" value="PROTEIN, PUTATIVE (DUF1191)-RELATED"/>
    <property type="match status" value="1"/>
</dbReference>
<evidence type="ECO:0000313" key="2">
    <source>
        <dbReference type="EMBL" id="KAK6131957.1"/>
    </source>
</evidence>
<keyword evidence="1" id="KW-1133">Transmembrane helix</keyword>
<name>A0ABR0V9R6_REHGL</name>
<proteinExistence type="predicted"/>
<dbReference type="Proteomes" id="UP001318860">
    <property type="component" value="Unassembled WGS sequence"/>
</dbReference>
<reference evidence="2 3" key="1">
    <citation type="journal article" date="2021" name="Comput. Struct. Biotechnol. J.">
        <title>De novo genome assembly of the potent medicinal plant Rehmannia glutinosa using nanopore technology.</title>
        <authorList>
            <person name="Ma L."/>
            <person name="Dong C."/>
            <person name="Song C."/>
            <person name="Wang X."/>
            <person name="Zheng X."/>
            <person name="Niu Y."/>
            <person name="Chen S."/>
            <person name="Feng W."/>
        </authorList>
    </citation>
    <scope>NUCLEOTIDE SEQUENCE [LARGE SCALE GENOMIC DNA]</scope>
    <source>
        <strain evidence="2">DH-2019</strain>
    </source>
</reference>
<gene>
    <name evidence="2" type="ORF">DH2020_034295</name>
</gene>
<accession>A0ABR0V9R6</accession>
<dbReference type="InterPro" id="IPR010605">
    <property type="entry name" value="DUF1191"/>
</dbReference>
<comment type="caution">
    <text evidence="2">The sequence shown here is derived from an EMBL/GenBank/DDBJ whole genome shotgun (WGS) entry which is preliminary data.</text>
</comment>
<keyword evidence="1" id="KW-0472">Membrane</keyword>
<keyword evidence="1" id="KW-0812">Transmembrane</keyword>
<evidence type="ECO:0000313" key="3">
    <source>
        <dbReference type="Proteomes" id="UP001318860"/>
    </source>
</evidence>
<dbReference type="PANTHER" id="PTHR33512:SF7">
    <property type="entry name" value="LEGUME LECTIN DOMAIN-CONTAINING PROTEIN"/>
    <property type="match status" value="1"/>
</dbReference>